<evidence type="ECO:0000313" key="2">
    <source>
        <dbReference type="Proteomes" id="UP000783213"/>
    </source>
</evidence>
<accession>A0ABQ7IQC4</accession>
<dbReference type="EMBL" id="RCSX01000009">
    <property type="protein sequence ID" value="KAF7930455.1"/>
    <property type="molecule type" value="Genomic_DNA"/>
</dbReference>
<dbReference type="Proteomes" id="UP000783213">
    <property type="component" value="Unassembled WGS sequence"/>
</dbReference>
<evidence type="ECO:0000313" key="1">
    <source>
        <dbReference type="EMBL" id="KAF7930455.1"/>
    </source>
</evidence>
<dbReference type="GeneID" id="62231629"/>
<sequence>MPLLKTASASFPPSLAGNRDVYTSPLSKFCLVVEIELVKMIIAAG</sequence>
<keyword evidence="2" id="KW-1185">Reference proteome</keyword>
<protein>
    <submittedName>
        <fullName evidence="1">Uncharacterized protein</fullName>
    </submittedName>
</protein>
<comment type="caution">
    <text evidence="1">The sequence shown here is derived from an EMBL/GenBank/DDBJ whole genome shotgun (WGS) entry which is preliminary data.</text>
</comment>
<proteinExistence type="predicted"/>
<reference evidence="1 2" key="1">
    <citation type="journal article" date="2020" name="Genome Biol. Evol.">
        <title>Comparative genomics of Sclerotiniaceae.</title>
        <authorList>
            <person name="Valero Jimenez C.A."/>
            <person name="Steentjes M."/>
            <person name="Scholten O.E."/>
            <person name="Van Kan J.A.L."/>
        </authorList>
    </citation>
    <scope>NUCLEOTIDE SEQUENCE [LARGE SCALE GENOMIC DNA]</scope>
    <source>
        <strain evidence="1 2">B1</strain>
    </source>
</reference>
<dbReference type="RefSeq" id="XP_038811126.1">
    <property type="nucleotide sequence ID" value="XM_038952476.1"/>
</dbReference>
<name>A0ABQ7IQC4_9HELO</name>
<gene>
    <name evidence="1" type="ORF">EAE98_004855</name>
</gene>
<organism evidence="1 2">
    <name type="scientific">Botrytis deweyae</name>
    <dbReference type="NCBI Taxonomy" id="2478750"/>
    <lineage>
        <taxon>Eukaryota</taxon>
        <taxon>Fungi</taxon>
        <taxon>Dikarya</taxon>
        <taxon>Ascomycota</taxon>
        <taxon>Pezizomycotina</taxon>
        <taxon>Leotiomycetes</taxon>
        <taxon>Helotiales</taxon>
        <taxon>Sclerotiniaceae</taxon>
        <taxon>Botrytis</taxon>
    </lineage>
</organism>